<dbReference type="InParanoid" id="A0A3P8VF02"/>
<feature type="transmembrane region" description="Helical" evidence="1">
    <location>
        <begin position="114"/>
        <end position="136"/>
    </location>
</feature>
<dbReference type="PANTHER" id="PTHR16236">
    <property type="entry name" value="TRANSMEMBRANE PROTEIN 160"/>
    <property type="match status" value="1"/>
</dbReference>
<proteinExistence type="predicted"/>
<name>A0A3P8VF02_CYNSE</name>
<reference evidence="2 3" key="1">
    <citation type="journal article" date="2014" name="Nat. Genet.">
        <title>Whole-genome sequence of a flatfish provides insights into ZW sex chromosome evolution and adaptation to a benthic lifestyle.</title>
        <authorList>
            <person name="Chen S."/>
            <person name="Zhang G."/>
            <person name="Shao C."/>
            <person name="Huang Q."/>
            <person name="Liu G."/>
            <person name="Zhang P."/>
            <person name="Song W."/>
            <person name="An N."/>
            <person name="Chalopin D."/>
            <person name="Volff J.N."/>
            <person name="Hong Y."/>
            <person name="Li Q."/>
            <person name="Sha Z."/>
            <person name="Zhou H."/>
            <person name="Xie M."/>
            <person name="Yu Q."/>
            <person name="Liu Y."/>
            <person name="Xiang H."/>
            <person name="Wang N."/>
            <person name="Wu K."/>
            <person name="Yang C."/>
            <person name="Zhou Q."/>
            <person name="Liao X."/>
            <person name="Yang L."/>
            <person name="Hu Q."/>
            <person name="Zhang J."/>
            <person name="Meng L."/>
            <person name="Jin L."/>
            <person name="Tian Y."/>
            <person name="Lian J."/>
            <person name="Yang J."/>
            <person name="Miao G."/>
            <person name="Liu S."/>
            <person name="Liang Z."/>
            <person name="Yan F."/>
            <person name="Li Y."/>
            <person name="Sun B."/>
            <person name="Zhang H."/>
            <person name="Zhang J."/>
            <person name="Zhu Y."/>
            <person name="Du M."/>
            <person name="Zhao Y."/>
            <person name="Schartl M."/>
            <person name="Tang Q."/>
            <person name="Wang J."/>
        </authorList>
    </citation>
    <scope>NUCLEOTIDE SEQUENCE</scope>
</reference>
<reference evidence="2" key="2">
    <citation type="submission" date="2025-08" db="UniProtKB">
        <authorList>
            <consortium name="Ensembl"/>
        </authorList>
    </citation>
    <scope>IDENTIFICATION</scope>
</reference>
<dbReference type="FunCoup" id="A0A3P8VF02">
    <property type="interactions" value="309"/>
</dbReference>
<dbReference type="InterPro" id="IPR026801">
    <property type="entry name" value="TMEM160"/>
</dbReference>
<dbReference type="STRING" id="244447.ENSCSEP00000012834"/>
<reference evidence="2" key="3">
    <citation type="submission" date="2025-09" db="UniProtKB">
        <authorList>
            <consortium name="Ensembl"/>
        </authorList>
    </citation>
    <scope>IDENTIFICATION</scope>
</reference>
<dbReference type="GeneID" id="103378093"/>
<dbReference type="AlphaFoldDB" id="A0A3P8VF02"/>
<sequence>MAFLTLFVRRQLPQTFSHFARVVKLIRPPFCGASLRKLHGPVRLRQKEKGQWGKNRDPEPQRHQYTDLEKADALLLRKSYETGFLSWLKNGLLANGIGVVAFNQSDDGRQAGCVFLFLGYICMVTGSVSYIGNLFALRKMMMLSLPTLLLQGALVLTIAFSWVWAVSLYTTHVMVIIPGLEESDNCEVCSERRAILENSGSDNSEDDDGKSSEKK</sequence>
<dbReference type="GeneTree" id="ENSGT00390000012863"/>
<dbReference type="PANTHER" id="PTHR16236:SF0">
    <property type="entry name" value="TRANSMEMBRANE PROTEIN 160"/>
    <property type="match status" value="1"/>
</dbReference>
<evidence type="ECO:0000256" key="1">
    <source>
        <dbReference type="SAM" id="Phobius"/>
    </source>
</evidence>
<keyword evidence="3" id="KW-1185">Reference proteome</keyword>
<keyword evidence="1" id="KW-0472">Membrane</keyword>
<keyword evidence="1" id="KW-0812">Transmembrane</keyword>
<dbReference type="KEGG" id="csem:103378093"/>
<keyword evidence="1" id="KW-1133">Transmembrane helix</keyword>
<dbReference type="CTD" id="54958"/>
<accession>A0A3P8VF02</accession>
<dbReference type="OMA" id="GPWGKSQ"/>
<feature type="transmembrane region" description="Helical" evidence="1">
    <location>
        <begin position="148"/>
        <end position="169"/>
    </location>
</feature>
<evidence type="ECO:0000313" key="3">
    <source>
        <dbReference type="Proteomes" id="UP000265120"/>
    </source>
</evidence>
<dbReference type="Ensembl" id="ENSCSET00000012990.1">
    <property type="protein sequence ID" value="ENSCSEP00000012834.1"/>
    <property type="gene ID" value="ENSCSEG00000008300.1"/>
</dbReference>
<dbReference type="OrthoDB" id="9944412at2759"/>
<organism evidence="2 3">
    <name type="scientific">Cynoglossus semilaevis</name>
    <name type="common">Tongue sole</name>
    <dbReference type="NCBI Taxonomy" id="244447"/>
    <lineage>
        <taxon>Eukaryota</taxon>
        <taxon>Metazoa</taxon>
        <taxon>Chordata</taxon>
        <taxon>Craniata</taxon>
        <taxon>Vertebrata</taxon>
        <taxon>Euteleostomi</taxon>
        <taxon>Actinopterygii</taxon>
        <taxon>Neopterygii</taxon>
        <taxon>Teleostei</taxon>
        <taxon>Neoteleostei</taxon>
        <taxon>Acanthomorphata</taxon>
        <taxon>Carangaria</taxon>
        <taxon>Pleuronectiformes</taxon>
        <taxon>Pleuronectoidei</taxon>
        <taxon>Cynoglossidae</taxon>
        <taxon>Cynoglossinae</taxon>
        <taxon>Cynoglossus</taxon>
    </lineage>
</organism>
<evidence type="ECO:0000313" key="2">
    <source>
        <dbReference type="Ensembl" id="ENSCSEP00000012834.1"/>
    </source>
</evidence>
<protein>
    <submittedName>
        <fullName evidence="2">Transmembrane protein 160</fullName>
    </submittedName>
</protein>
<dbReference type="RefSeq" id="XP_008307381.1">
    <property type="nucleotide sequence ID" value="XM_008309159.3"/>
</dbReference>
<dbReference type="Proteomes" id="UP000265120">
    <property type="component" value="Chromosome 4"/>
</dbReference>